<protein>
    <submittedName>
        <fullName evidence="1">Uncharacterized protein</fullName>
    </submittedName>
</protein>
<comment type="caution">
    <text evidence="1">The sequence shown here is derived from an EMBL/GenBank/DDBJ whole genome shotgun (WGS) entry which is preliminary data.</text>
</comment>
<dbReference type="EMBL" id="LZPO01027438">
    <property type="protein sequence ID" value="OBS78388.1"/>
    <property type="molecule type" value="Genomic_DNA"/>
</dbReference>
<dbReference type="Proteomes" id="UP000092124">
    <property type="component" value="Unassembled WGS sequence"/>
</dbReference>
<sequence length="81" mass="9496">MHSQTFESLYQKWLDEKARDFSEHCKAFIGGEETEVKKEISKAQDRVIMETVSRRGKTPEPLEKSRQLRDLSLVPSRLPFD</sequence>
<accession>A0A1A6HIK7</accession>
<evidence type="ECO:0000313" key="2">
    <source>
        <dbReference type="Proteomes" id="UP000092124"/>
    </source>
</evidence>
<feature type="non-terminal residue" evidence="1">
    <location>
        <position position="81"/>
    </location>
</feature>
<gene>
    <name evidence="1" type="ORF">A6R68_19223</name>
</gene>
<reference evidence="1 2" key="1">
    <citation type="submission" date="2016-06" db="EMBL/GenBank/DDBJ databases">
        <title>The Draft Genome Sequence and Annotation of the Desert Woodrat Neotoma lepida.</title>
        <authorList>
            <person name="Campbell M."/>
            <person name="Oakeson K.F."/>
            <person name="Yandell M."/>
            <person name="Halpert J.R."/>
            <person name="Dearing D."/>
        </authorList>
    </citation>
    <scope>NUCLEOTIDE SEQUENCE [LARGE SCALE GENOMIC DNA]</scope>
    <source>
        <strain evidence="1">417</strain>
        <tissue evidence="1">Liver</tissue>
    </source>
</reference>
<dbReference type="AlphaFoldDB" id="A0A1A6HIK7"/>
<organism evidence="1 2">
    <name type="scientific">Neotoma lepida</name>
    <name type="common">Desert woodrat</name>
    <dbReference type="NCBI Taxonomy" id="56216"/>
    <lineage>
        <taxon>Eukaryota</taxon>
        <taxon>Metazoa</taxon>
        <taxon>Chordata</taxon>
        <taxon>Craniata</taxon>
        <taxon>Vertebrata</taxon>
        <taxon>Euteleostomi</taxon>
        <taxon>Mammalia</taxon>
        <taxon>Eutheria</taxon>
        <taxon>Euarchontoglires</taxon>
        <taxon>Glires</taxon>
        <taxon>Rodentia</taxon>
        <taxon>Myomorpha</taxon>
        <taxon>Muroidea</taxon>
        <taxon>Cricetidae</taxon>
        <taxon>Neotominae</taxon>
        <taxon>Neotoma</taxon>
    </lineage>
</organism>
<evidence type="ECO:0000313" key="1">
    <source>
        <dbReference type="EMBL" id="OBS78388.1"/>
    </source>
</evidence>
<name>A0A1A6HIK7_NEOLE</name>
<proteinExistence type="predicted"/>
<keyword evidence="2" id="KW-1185">Reference proteome</keyword>